<dbReference type="EMBL" id="BAUL01000147">
    <property type="protein sequence ID" value="GAD96013.1"/>
    <property type="molecule type" value="Genomic_DNA"/>
</dbReference>
<sequence>MAIITEQLISNPALCIGIFISGILCAYVIYWRYLHPLAHYPGPFLASLTDLWQAYQFMSLQQPYHLTRLHEKYGPIVRYGPDKISITMEEAIPSIYQKSSRLMPKTEFYDAYGAAHPNMHSIRRRHESHSFSTSYIKEMEQYLDTDIGILREKIRQYSLRGEVFDLKKLLHYYVIDVLGELAFSQTFGVQEADDESRVPPVVEHSLLAAVTGAWPAMTKTLKKWLPIVPHKGLRKLFAGRKACADLASVCVQRRLAVLRKESPDLGTLERKDILTNLIKAKDPETGKSLTKTDLETEAFGFIIAGTHTTSATTSLLFYHLLHNPEYLAELVKEIDMNLPSLDDRKLAYSITDAETFLPFLRDCMRENFRITPVFTMPLARRVMLPEGLVISGQYIPQGTSVAVCNHAFHHNPHVWGEDHNTFNPHRWEVPEISAKSRYLMHFGLGGRQCIGKTLATANIYKLTSTLLAEFNFELADQQERIDVEKGKYKGRVPELFSVGISDLKGPLHVRATLRERRQPNVEEIEDSVPPNPEAKDVEAPSGVLSPDINCLPIEHRQYLLDRHGTLDLCPIPEMNDADPYNWPQWRKINNLFLVAFHAMMATFTAAAIQCAFVDIAADLQVSVQRVSYLVSLFIAILGGAPLFWRPLADCYGRRPILLISLLISLVGNVGCACSHSYATMGVCRAVTAFFISPAAAIGSAIVSESFFTQHRARCLGVWTLMVTLGVPTAPFIFGFVAMRVGYRWIYWILAMANAVQLIAYLLLGSETLYIRTGNPNPANAYRSDTRKYRCLSISTFHLHRVPLNPWDFVHPLTLLARPCVVLPACAYAMIFLFGSILPSIEIPQIWPEKFSSNTQEVGLQYISLIIGSILGEQVGGHLSDRWMWYHRQRRSQSHNPQPPAPEFRLWLSYIGIALTVCGVVVFLVQTENSPSKHWNITPLVGAGLAAAGNQIVTTVYVTYAVDCCTSEAASVGVLITLIRQLWGFIGPFWFPDMLANVGFYGSAGICSGLIIGVSGFASIVLQFWGHKWR</sequence>
<keyword evidence="7 9" id="KW-0472">Membrane</keyword>
<feature type="binding site" description="axial binding residue" evidence="8">
    <location>
        <position position="449"/>
    </location>
    <ligand>
        <name>heme</name>
        <dbReference type="ChEBI" id="CHEBI:30413"/>
    </ligand>
    <ligandPart>
        <name>Fe</name>
        <dbReference type="ChEBI" id="CHEBI:18248"/>
    </ligandPart>
</feature>
<dbReference type="SUPFAM" id="SSF103473">
    <property type="entry name" value="MFS general substrate transporter"/>
    <property type="match status" value="1"/>
</dbReference>
<feature type="transmembrane region" description="Helical" evidence="9">
    <location>
        <begin position="12"/>
        <end position="31"/>
    </location>
</feature>
<feature type="domain" description="Major facilitator superfamily (MFS) profile" evidence="10">
    <location>
        <begin position="590"/>
        <end position="1029"/>
    </location>
</feature>
<dbReference type="PRINTS" id="PR00385">
    <property type="entry name" value="P450"/>
</dbReference>
<dbReference type="InterPro" id="IPR020846">
    <property type="entry name" value="MFS_dom"/>
</dbReference>
<keyword evidence="6 8" id="KW-0408">Iron</keyword>
<evidence type="ECO:0000313" key="11">
    <source>
        <dbReference type="EMBL" id="GAD96013.1"/>
    </source>
</evidence>
<feature type="transmembrane region" description="Helical" evidence="9">
    <location>
        <begin position="626"/>
        <end position="644"/>
    </location>
</feature>
<evidence type="ECO:0000256" key="1">
    <source>
        <dbReference type="ARBA" id="ARBA00004141"/>
    </source>
</evidence>
<keyword evidence="2 9" id="KW-0812">Transmembrane</keyword>
<accession>V5FVC5</accession>
<evidence type="ECO:0000256" key="9">
    <source>
        <dbReference type="SAM" id="Phobius"/>
    </source>
</evidence>
<evidence type="ECO:0000256" key="8">
    <source>
        <dbReference type="PIRSR" id="PIRSR602401-1"/>
    </source>
</evidence>
<dbReference type="PANTHER" id="PTHR23502:SF2">
    <property type="entry name" value="TRANSPORTER, PUTATIVE (AFU_ORTHOLOGUE AFUA_2G08910)-RELATED"/>
    <property type="match status" value="1"/>
</dbReference>
<evidence type="ECO:0000256" key="6">
    <source>
        <dbReference type="ARBA" id="ARBA00023004"/>
    </source>
</evidence>
<evidence type="ECO:0000256" key="4">
    <source>
        <dbReference type="ARBA" id="ARBA00022989"/>
    </source>
</evidence>
<comment type="cofactor">
    <cofactor evidence="8">
        <name>heme</name>
        <dbReference type="ChEBI" id="CHEBI:30413"/>
    </cofactor>
</comment>
<feature type="transmembrane region" description="Helical" evidence="9">
    <location>
        <begin position="591"/>
        <end position="614"/>
    </location>
</feature>
<dbReference type="InterPro" id="IPR036259">
    <property type="entry name" value="MFS_trans_sf"/>
</dbReference>
<feature type="transmembrane region" description="Helical" evidence="9">
    <location>
        <begin position="820"/>
        <end position="840"/>
    </location>
</feature>
<dbReference type="GO" id="GO:0016705">
    <property type="term" value="F:oxidoreductase activity, acting on paired donors, with incorporation or reduction of molecular oxygen"/>
    <property type="evidence" value="ECO:0007669"/>
    <property type="project" value="InterPro"/>
</dbReference>
<dbReference type="Proteomes" id="UP000018001">
    <property type="component" value="Unassembled WGS sequence"/>
</dbReference>
<dbReference type="FunFam" id="1.20.1250.20:FF:000318">
    <property type="entry name" value="MFS multidrug transporter, putative"/>
    <property type="match status" value="1"/>
</dbReference>
<dbReference type="HOGENOM" id="CLU_294560_0_0_1"/>
<feature type="transmembrane region" description="Helical" evidence="9">
    <location>
        <begin position="936"/>
        <end position="959"/>
    </location>
</feature>
<keyword evidence="11" id="KW-0503">Monooxygenase</keyword>
<feature type="transmembrane region" description="Helical" evidence="9">
    <location>
        <begin position="684"/>
        <end position="703"/>
    </location>
</feature>
<dbReference type="PROSITE" id="PS50850">
    <property type="entry name" value="MFS"/>
    <property type="match status" value="1"/>
</dbReference>
<name>V5FVC5_BYSSN</name>
<comment type="caution">
    <text evidence="11">The sequence shown here is derived from an EMBL/GenBank/DDBJ whole genome shotgun (WGS) entry which is preliminary data.</text>
</comment>
<dbReference type="InterPro" id="IPR002401">
    <property type="entry name" value="Cyt_P450_E_grp-I"/>
</dbReference>
<feature type="transmembrane region" description="Helical" evidence="9">
    <location>
        <begin position="860"/>
        <end position="884"/>
    </location>
</feature>
<dbReference type="InterPro" id="IPR011701">
    <property type="entry name" value="MFS"/>
</dbReference>
<dbReference type="OrthoDB" id="1470350at2759"/>
<dbReference type="GO" id="GO:0005506">
    <property type="term" value="F:iron ion binding"/>
    <property type="evidence" value="ECO:0007669"/>
    <property type="project" value="InterPro"/>
</dbReference>
<dbReference type="AlphaFoldDB" id="V5FVC5"/>
<dbReference type="GO" id="GO:0022857">
    <property type="term" value="F:transmembrane transporter activity"/>
    <property type="evidence" value="ECO:0007669"/>
    <property type="project" value="InterPro"/>
</dbReference>
<keyword evidence="5" id="KW-0560">Oxidoreductase</keyword>
<gene>
    <name evidence="11" type="ORF">PVAR5_4662</name>
</gene>
<keyword evidence="12" id="KW-1185">Reference proteome</keyword>
<dbReference type="Pfam" id="PF00067">
    <property type="entry name" value="p450"/>
    <property type="match status" value="1"/>
</dbReference>
<keyword evidence="8" id="KW-0349">Heme</keyword>
<protein>
    <submittedName>
        <fullName evidence="11">Benzoate 4-monooxygenase cytochrome P450, putative</fullName>
    </submittedName>
</protein>
<dbReference type="InterPro" id="IPR001128">
    <property type="entry name" value="Cyt_P450"/>
</dbReference>
<dbReference type="eggNOG" id="KOG0255">
    <property type="taxonomic scope" value="Eukaryota"/>
</dbReference>
<evidence type="ECO:0000256" key="7">
    <source>
        <dbReference type="ARBA" id="ARBA00023136"/>
    </source>
</evidence>
<comment type="subcellular location">
    <subcellularLocation>
        <location evidence="1">Membrane</location>
        <topology evidence="1">Multi-pass membrane protein</topology>
    </subcellularLocation>
</comment>
<feature type="transmembrane region" description="Helical" evidence="9">
    <location>
        <begin position="715"/>
        <end position="738"/>
    </location>
</feature>
<evidence type="ECO:0000313" key="12">
    <source>
        <dbReference type="Proteomes" id="UP000018001"/>
    </source>
</evidence>
<evidence type="ECO:0000259" key="10">
    <source>
        <dbReference type="PROSITE" id="PS50850"/>
    </source>
</evidence>
<dbReference type="SUPFAM" id="SSF48264">
    <property type="entry name" value="Cytochrome P450"/>
    <property type="match status" value="1"/>
</dbReference>
<dbReference type="Gene3D" id="1.10.630.10">
    <property type="entry name" value="Cytochrome P450"/>
    <property type="match status" value="1"/>
</dbReference>
<dbReference type="GO" id="GO:0020037">
    <property type="term" value="F:heme binding"/>
    <property type="evidence" value="ECO:0007669"/>
    <property type="project" value="InterPro"/>
</dbReference>
<dbReference type="Gene3D" id="1.20.1250.20">
    <property type="entry name" value="MFS general substrate transporter like domains"/>
    <property type="match status" value="1"/>
</dbReference>
<dbReference type="PRINTS" id="PR00463">
    <property type="entry name" value="EP450I"/>
</dbReference>
<feature type="transmembrane region" description="Helical" evidence="9">
    <location>
        <begin position="1002"/>
        <end position="1024"/>
    </location>
</feature>
<organism evidence="11 12">
    <name type="scientific">Byssochlamys spectabilis (strain No. 5 / NBRC 109023)</name>
    <name type="common">Paecilomyces variotii</name>
    <dbReference type="NCBI Taxonomy" id="1356009"/>
    <lineage>
        <taxon>Eukaryota</taxon>
        <taxon>Fungi</taxon>
        <taxon>Dikarya</taxon>
        <taxon>Ascomycota</taxon>
        <taxon>Pezizomycotina</taxon>
        <taxon>Eurotiomycetes</taxon>
        <taxon>Eurotiomycetidae</taxon>
        <taxon>Eurotiales</taxon>
        <taxon>Thermoascaceae</taxon>
        <taxon>Paecilomyces</taxon>
    </lineage>
</organism>
<dbReference type="InterPro" id="IPR036396">
    <property type="entry name" value="Cyt_P450_sf"/>
</dbReference>
<evidence type="ECO:0000256" key="5">
    <source>
        <dbReference type="ARBA" id="ARBA00023002"/>
    </source>
</evidence>
<feature type="transmembrane region" description="Helical" evidence="9">
    <location>
        <begin position="744"/>
        <end position="763"/>
    </location>
</feature>
<dbReference type="InParanoid" id="V5FVC5"/>
<dbReference type="PROSITE" id="PS00086">
    <property type="entry name" value="CYTOCHROME_P450"/>
    <property type="match status" value="1"/>
</dbReference>
<proteinExistence type="predicted"/>
<dbReference type="Pfam" id="PF07690">
    <property type="entry name" value="MFS_1"/>
    <property type="match status" value="1"/>
</dbReference>
<dbReference type="InterPro" id="IPR017972">
    <property type="entry name" value="Cyt_P450_CS"/>
</dbReference>
<reference evidence="12" key="1">
    <citation type="journal article" date="2014" name="Genome Announc.">
        <title>Draft genome sequence of the formaldehyde-resistant fungus Byssochlamys spectabilis No. 5 (anamorph Paecilomyces variotii No. 5) (NBRC109023).</title>
        <authorList>
            <person name="Oka T."/>
            <person name="Ekino K."/>
            <person name="Fukuda K."/>
            <person name="Nomura Y."/>
        </authorList>
    </citation>
    <scope>NUCLEOTIDE SEQUENCE [LARGE SCALE GENOMIC DNA]</scope>
    <source>
        <strain evidence="12">No. 5 / NBRC 109023</strain>
    </source>
</reference>
<evidence type="ECO:0000256" key="3">
    <source>
        <dbReference type="ARBA" id="ARBA00022723"/>
    </source>
</evidence>
<dbReference type="PANTHER" id="PTHR23502">
    <property type="entry name" value="MAJOR FACILITATOR SUPERFAMILY"/>
    <property type="match status" value="1"/>
</dbReference>
<dbReference type="eggNOG" id="KOG0157">
    <property type="taxonomic scope" value="Eukaryota"/>
</dbReference>
<keyword evidence="4 9" id="KW-1133">Transmembrane helix</keyword>
<dbReference type="GO" id="GO:0005886">
    <property type="term" value="C:plasma membrane"/>
    <property type="evidence" value="ECO:0007669"/>
    <property type="project" value="TreeGrafter"/>
</dbReference>
<feature type="transmembrane region" description="Helical" evidence="9">
    <location>
        <begin position="971"/>
        <end position="990"/>
    </location>
</feature>
<keyword evidence="3 8" id="KW-0479">Metal-binding</keyword>
<feature type="transmembrane region" description="Helical" evidence="9">
    <location>
        <begin position="905"/>
        <end position="924"/>
    </location>
</feature>
<evidence type="ECO:0000256" key="2">
    <source>
        <dbReference type="ARBA" id="ARBA00022692"/>
    </source>
</evidence>
<dbReference type="GO" id="GO:0004497">
    <property type="term" value="F:monooxygenase activity"/>
    <property type="evidence" value="ECO:0007669"/>
    <property type="project" value="UniProtKB-KW"/>
</dbReference>